<evidence type="ECO:0000256" key="1">
    <source>
        <dbReference type="SAM" id="Coils"/>
    </source>
</evidence>
<feature type="compositionally biased region" description="Low complexity" evidence="2">
    <location>
        <begin position="263"/>
        <end position="288"/>
    </location>
</feature>
<proteinExistence type="predicted"/>
<feature type="region of interest" description="Disordered" evidence="2">
    <location>
        <begin position="213"/>
        <end position="293"/>
    </location>
</feature>
<accession>A0A7T8G240</accession>
<protein>
    <submittedName>
        <fullName evidence="3">Nonstructural protein 2</fullName>
    </submittedName>
</protein>
<feature type="coiled-coil region" evidence="1">
    <location>
        <begin position="46"/>
        <end position="73"/>
    </location>
</feature>
<evidence type="ECO:0000256" key="2">
    <source>
        <dbReference type="SAM" id="MobiDB-lite"/>
    </source>
</evidence>
<sequence>MTREVSPTMNNAWIWLDQQTSVDNYPKITNFKGTQISIAPRRYIVQLETRLSAEELENKLDEITRESSFKKSVSSIHNYSAAREPLHTCTSHFQILQVETNIYLMLNNISSQSIRSTLIEQTLEHLWTSKIPYSIGLIWIQTGHENATPRCYKVQMKWEVIEVITKAINHTHEYIVDETKYVKPWTLTAWVAMNHVCKALENEPEVNPNLLQVNQTQKRKGPETNQVPAKKKLPPWMQKNTGPSSSTSNTNHPTGRQNEQKDNNPTSSASTTETTTTSSSNVPTTETSNEAERELPNSLVAISKELQRQLLHAPRLNYLSTSFCIASVTVSEASINMELKLCP</sequence>
<dbReference type="EMBL" id="MT240783">
    <property type="protein sequence ID" value="QQP18767.1"/>
    <property type="molecule type" value="Genomic_DNA"/>
</dbReference>
<name>A0A7T8G240_9VIRU</name>
<evidence type="ECO:0000313" key="3">
    <source>
        <dbReference type="EMBL" id="QQP18767.1"/>
    </source>
</evidence>
<organism evidence="3">
    <name type="scientific">Soybean thrips denso-like virus 1</name>
    <dbReference type="NCBI Taxonomy" id="2802959"/>
    <lineage>
        <taxon>Viruses</taxon>
        <taxon>Monodnaviria</taxon>
        <taxon>Shotokuvirae</taxon>
        <taxon>Cossaviricota</taxon>
        <taxon>Quintoviricetes</taxon>
        <taxon>Piccovirales</taxon>
        <taxon>Parvoviridae</taxon>
        <taxon>Densovirinae</taxon>
    </lineage>
</organism>
<reference evidence="3" key="1">
    <citation type="journal article" date="2020" name="Viruses">
        <title>Soybean Thrips (Thysanoptera: Thripidae) Harbor Highly Diverse Populations of Arthropod, Fungal and Plant Viruses.</title>
        <authorList>
            <person name="Thekke-Veetil T."/>
            <person name="Lagos-Kutz D."/>
            <person name="McCoppin N.K."/>
            <person name="Hartman G.L."/>
            <person name="Ju H.K."/>
            <person name="Lim H.S."/>
            <person name="Domier L.L."/>
        </authorList>
    </citation>
    <scope>NUCLEOTIDE SEQUENCE</scope>
    <source>
        <strain evidence="3">STN1</strain>
    </source>
</reference>
<feature type="compositionally biased region" description="Low complexity" evidence="2">
    <location>
        <begin position="240"/>
        <end position="255"/>
    </location>
</feature>
<keyword evidence="1" id="KW-0175">Coiled coil</keyword>